<evidence type="ECO:0000313" key="16">
    <source>
        <dbReference type="EMBL" id="CAG8286558.1"/>
    </source>
</evidence>
<dbReference type="FunFam" id="3.30.830.10:FF:000009">
    <property type="entry name" value="Presequence protease, mitochondrial"/>
    <property type="match status" value="1"/>
</dbReference>
<comment type="similarity">
    <text evidence="4">Belongs to the peptidase M16 family. PreP subfamily.</text>
</comment>
<dbReference type="FunFam" id="3.30.830.10:FF:000011">
    <property type="entry name" value="Presequence protease, mitochondrial"/>
    <property type="match status" value="1"/>
</dbReference>
<dbReference type="OrthoDB" id="10250783at2759"/>
<dbReference type="InterPro" id="IPR013578">
    <property type="entry name" value="Peptidase_M16C_assoc"/>
</dbReference>
<evidence type="ECO:0000313" key="17">
    <source>
        <dbReference type="Proteomes" id="UP001153618"/>
    </source>
</evidence>
<dbReference type="PANTHER" id="PTHR43016:SF13">
    <property type="entry name" value="PRESEQUENCE PROTEASE, MITOCHONDRIAL"/>
    <property type="match status" value="1"/>
</dbReference>
<reference evidence="16" key="1">
    <citation type="submission" date="2021-07" db="EMBL/GenBank/DDBJ databases">
        <authorList>
            <person name="Branca A.L. A."/>
        </authorList>
    </citation>
    <scope>NUCLEOTIDE SEQUENCE</scope>
</reference>
<keyword evidence="8" id="KW-0479">Metal-binding</keyword>
<evidence type="ECO:0000256" key="9">
    <source>
        <dbReference type="ARBA" id="ARBA00022801"/>
    </source>
</evidence>
<keyword evidence="10" id="KW-0862">Zinc</keyword>
<evidence type="ECO:0000256" key="5">
    <source>
        <dbReference type="ARBA" id="ARBA00011853"/>
    </source>
</evidence>
<protein>
    <recommendedName>
        <fullName evidence="6">Presequence protease, mitochondrial</fullName>
    </recommendedName>
    <alternativeName>
        <fullName evidence="13">Pitrilysin metalloproteinase</fullName>
    </alternativeName>
</protein>
<evidence type="ECO:0000256" key="11">
    <source>
        <dbReference type="ARBA" id="ARBA00023049"/>
    </source>
</evidence>
<dbReference type="InterPro" id="IPR011249">
    <property type="entry name" value="Metalloenz_LuxS/M16"/>
</dbReference>
<dbReference type="Pfam" id="PF05193">
    <property type="entry name" value="Peptidase_M16_C"/>
    <property type="match status" value="1"/>
</dbReference>
<evidence type="ECO:0000256" key="7">
    <source>
        <dbReference type="ARBA" id="ARBA00022670"/>
    </source>
</evidence>
<dbReference type="PANTHER" id="PTHR43016">
    <property type="entry name" value="PRESEQUENCE PROTEASE"/>
    <property type="match status" value="1"/>
</dbReference>
<evidence type="ECO:0000256" key="10">
    <source>
        <dbReference type="ARBA" id="ARBA00022833"/>
    </source>
</evidence>
<dbReference type="Pfam" id="PF00675">
    <property type="entry name" value="Peptidase_M16"/>
    <property type="match status" value="1"/>
</dbReference>
<evidence type="ECO:0000256" key="12">
    <source>
        <dbReference type="ARBA" id="ARBA00023128"/>
    </source>
</evidence>
<name>A0A9W4IIE7_PENOL</name>
<sequence length="1038" mass="115384">MLRSSLRLGARPSLHRPLTRSLKPATLSRNSLRAASTVTDLDNFPRVGEKLHGFTLHEKKHVPELHLTAVWLKHDKTDADYMHVARDDKNNVFGIGFKTNPPDATGVPHILEHTTLCGSEKFPIRDPFFKMLPRSLSNFMNAFTASDHTTYPFATTNQQDFSNLLSVYLDATLHPLLKESDFRQEGWRLGPEDPRAAEPVEGQPEKQLSLEDIVFKGVVYNEMKGQISDANYLYYIRFKESIFPSLNNSGGDPEYITDLTHKQLTDFSKRNYHPSNSKILTYGDMPLAEHLQQIGGVLDGFQKGQADTDIKKPLDLSKGPLNVTVPGPIDTFAGEDKQHKTSTSWYMGDTTDIVETFSVGIVSSLLLDGYGSPMYRALVESGLGSSFTPNTGLDPSGRTPIFSVGLNGVTEANAATIKDVIQNALRESVSAGFSEEKVQGFLHQLELALRHKTANFGIGVMEKTISTWLNGSNPMKELAWNDVIDEFKARYAQPRYLESLVEKYLINDQCMTFTMVGTPTFSKELDDKEVVRKDTKLAQLIEQHGSVEKAIAKLGDEELELLKIQEDAHNADLSCLPSLRVKDISREKERKPVRESKVDGTDVVWREAPTNGLTYFQALNDFVDLPNDLRLLMPLFNDCVMRLGTANRSMEQWEDLIKLKTGGISTSSFLVSSPTHLNQFKEGMQFSGFAIDENIPEMLEMLSVLVQETDFASPAAPAMIQELLRMTTNGALDAIAGTGHRFAVNAAAASLSPSLWVQEQQSGLDQLQATANLLRDAESSPERLQELIEKLRLIQSFAISSSNLRVRMVCEPESASRNESTLQKWISGLPKTQSPASSLSTSAFKSASKAFYDMPYKVYYSGQAAQTVPFVDPSSASLSVLSQLLTHNYLHPEIREKGGAYGAGASSGPLKGLFTFMSYRDPNPLNSMKVFSNSGIFARDRAWSEREIEEAKLGIFQGLDAPVSVDDEGARYFMSGVTHEMDQRWREQVLDVTAKDVNAAADNFLVNASRKTTCVLGEKKDWTESEWEVRKLSMDPAV</sequence>
<evidence type="ECO:0000256" key="8">
    <source>
        <dbReference type="ARBA" id="ARBA00022723"/>
    </source>
</evidence>
<evidence type="ECO:0000256" key="6">
    <source>
        <dbReference type="ARBA" id="ARBA00020167"/>
    </source>
</evidence>
<dbReference type="Pfam" id="PF08367">
    <property type="entry name" value="M16C_assoc"/>
    <property type="match status" value="1"/>
</dbReference>
<dbReference type="EMBL" id="CAJVOS010000093">
    <property type="protein sequence ID" value="CAG8286558.1"/>
    <property type="molecule type" value="Genomic_DNA"/>
</dbReference>
<dbReference type="AlphaFoldDB" id="A0A9W4IIE7"/>
<comment type="caution">
    <text evidence="16">The sequence shown here is derived from an EMBL/GenBank/DDBJ whole genome shotgun (WGS) entry which is preliminary data.</text>
</comment>
<proteinExistence type="inferred from homology"/>
<dbReference type="Proteomes" id="UP001153618">
    <property type="component" value="Unassembled WGS sequence"/>
</dbReference>
<dbReference type="InterPro" id="IPR007863">
    <property type="entry name" value="Peptidase_M16_C"/>
</dbReference>
<dbReference type="FunFam" id="3.30.830.10:FF:000020">
    <property type="entry name" value="Mitochondrial presequence protease"/>
    <property type="match status" value="1"/>
</dbReference>
<evidence type="ECO:0000256" key="1">
    <source>
        <dbReference type="ARBA" id="ARBA00001947"/>
    </source>
</evidence>
<dbReference type="SMART" id="SM01264">
    <property type="entry name" value="M16C_associated"/>
    <property type="match status" value="1"/>
</dbReference>
<accession>A0A9W4IIE7</accession>
<dbReference type="GO" id="GO:0016485">
    <property type="term" value="P:protein processing"/>
    <property type="evidence" value="ECO:0007669"/>
    <property type="project" value="TreeGrafter"/>
</dbReference>
<dbReference type="Pfam" id="PF22516">
    <property type="entry name" value="PreP_C"/>
    <property type="match status" value="1"/>
</dbReference>
<keyword evidence="7" id="KW-0645">Protease</keyword>
<evidence type="ECO:0000256" key="14">
    <source>
        <dbReference type="ARBA" id="ARBA00045897"/>
    </source>
</evidence>
<comment type="cofactor">
    <cofactor evidence="1">
        <name>Zn(2+)</name>
        <dbReference type="ChEBI" id="CHEBI:29105"/>
    </cofactor>
</comment>
<dbReference type="GO" id="GO:0005759">
    <property type="term" value="C:mitochondrial matrix"/>
    <property type="evidence" value="ECO:0007669"/>
    <property type="project" value="UniProtKB-SubCell"/>
</dbReference>
<keyword evidence="12" id="KW-0496">Mitochondrion</keyword>
<dbReference type="GO" id="GO:0046872">
    <property type="term" value="F:metal ion binding"/>
    <property type="evidence" value="ECO:0007669"/>
    <property type="project" value="UniProtKB-KW"/>
</dbReference>
<dbReference type="InterPro" id="IPR055130">
    <property type="entry name" value="PreP_C"/>
</dbReference>
<dbReference type="GO" id="GO:0004222">
    <property type="term" value="F:metalloendopeptidase activity"/>
    <property type="evidence" value="ECO:0007669"/>
    <property type="project" value="TreeGrafter"/>
</dbReference>
<evidence type="ECO:0000256" key="3">
    <source>
        <dbReference type="ARBA" id="ARBA00004569"/>
    </source>
</evidence>
<comment type="function">
    <text evidence="14">Degrades mitochondrial transit peptides after their cleavage in the intermembrane space or in the matrix, and presequence peptides; clearance of these peptides is required to keep the presequence processing machinery running. Preferentially cleaves the N-terminal side of paired basic amino acid residues. Also degrades other unstructured peptides. May function as an ATP-dependent peptidase as opposed to a metalloendopeptidase.</text>
</comment>
<gene>
    <name evidence="16" type="ORF">POLS_LOCUS9592</name>
</gene>
<comment type="subcellular location">
    <subcellularLocation>
        <location evidence="3">Mitochondrion intermembrane space</location>
    </subcellularLocation>
    <subcellularLocation>
        <location evidence="2">Mitochondrion matrix</location>
    </subcellularLocation>
</comment>
<evidence type="ECO:0000256" key="13">
    <source>
        <dbReference type="ARBA" id="ARBA00034552"/>
    </source>
</evidence>
<organism evidence="16 17">
    <name type="scientific">Penicillium olsonii</name>
    <dbReference type="NCBI Taxonomy" id="99116"/>
    <lineage>
        <taxon>Eukaryota</taxon>
        <taxon>Fungi</taxon>
        <taxon>Dikarya</taxon>
        <taxon>Ascomycota</taxon>
        <taxon>Pezizomycotina</taxon>
        <taxon>Eurotiomycetes</taxon>
        <taxon>Eurotiomycetidae</taxon>
        <taxon>Eurotiales</taxon>
        <taxon>Aspergillaceae</taxon>
        <taxon>Penicillium</taxon>
    </lineage>
</organism>
<comment type="subunit">
    <text evidence="5">Monomer and homodimer; homodimerization is induced by binding of the substrate.</text>
</comment>
<keyword evidence="17" id="KW-1185">Reference proteome</keyword>
<evidence type="ECO:0000259" key="15">
    <source>
        <dbReference type="SMART" id="SM01264"/>
    </source>
</evidence>
<evidence type="ECO:0000256" key="4">
    <source>
        <dbReference type="ARBA" id="ARBA00007575"/>
    </source>
</evidence>
<dbReference type="SUPFAM" id="SSF63411">
    <property type="entry name" value="LuxS/MPP-like metallohydrolase"/>
    <property type="match status" value="4"/>
</dbReference>
<dbReference type="InterPro" id="IPR011765">
    <property type="entry name" value="Pept_M16_N"/>
</dbReference>
<dbReference type="GO" id="GO:0005758">
    <property type="term" value="C:mitochondrial intermembrane space"/>
    <property type="evidence" value="ECO:0007669"/>
    <property type="project" value="UniProtKB-SubCell"/>
</dbReference>
<dbReference type="Gene3D" id="3.30.830.10">
    <property type="entry name" value="Metalloenzyme, LuxS/M16 peptidase-like"/>
    <property type="match status" value="4"/>
</dbReference>
<keyword evidence="9" id="KW-0378">Hydrolase</keyword>
<keyword evidence="11" id="KW-0482">Metalloprotease</keyword>
<evidence type="ECO:0000256" key="2">
    <source>
        <dbReference type="ARBA" id="ARBA00004305"/>
    </source>
</evidence>
<feature type="domain" description="Peptidase M16C associated" evidence="15">
    <location>
        <begin position="515"/>
        <end position="773"/>
    </location>
</feature>